<evidence type="ECO:0000256" key="6">
    <source>
        <dbReference type="ARBA" id="ARBA00024209"/>
    </source>
</evidence>
<dbReference type="AlphaFoldDB" id="A0A8J5S811"/>
<evidence type="ECO:0000256" key="1">
    <source>
        <dbReference type="ARBA" id="ARBA00000900"/>
    </source>
</evidence>
<evidence type="ECO:0000256" key="2">
    <source>
        <dbReference type="ARBA" id="ARBA00012483"/>
    </source>
</evidence>
<keyword evidence="8" id="KW-0472">Membrane</keyword>
<gene>
    <name evidence="10" type="ORF">GUJ93_ZPchr0002g23775</name>
</gene>
<evidence type="ECO:0000313" key="10">
    <source>
        <dbReference type="EMBL" id="KAG8058597.1"/>
    </source>
</evidence>
<dbReference type="Pfam" id="PF13639">
    <property type="entry name" value="zf-RING_2"/>
    <property type="match status" value="1"/>
</dbReference>
<feature type="transmembrane region" description="Helical" evidence="8">
    <location>
        <begin position="41"/>
        <end position="62"/>
    </location>
</feature>
<feature type="domain" description="RING-type" evidence="9">
    <location>
        <begin position="151"/>
        <end position="193"/>
    </location>
</feature>
<reference evidence="10" key="1">
    <citation type="journal article" date="2021" name="bioRxiv">
        <title>Whole Genome Assembly and Annotation of Northern Wild Rice, Zizania palustris L., Supports a Whole Genome Duplication in the Zizania Genus.</title>
        <authorList>
            <person name="Haas M."/>
            <person name="Kono T."/>
            <person name="Macchietto M."/>
            <person name="Millas R."/>
            <person name="McGilp L."/>
            <person name="Shao M."/>
            <person name="Duquette J."/>
            <person name="Hirsch C.N."/>
            <person name="Kimball J."/>
        </authorList>
    </citation>
    <scope>NUCLEOTIDE SEQUENCE</scope>
    <source>
        <tissue evidence="10">Fresh leaf tissue</tissue>
    </source>
</reference>
<dbReference type="EC" id="2.3.2.27" evidence="2"/>
<evidence type="ECO:0000256" key="4">
    <source>
        <dbReference type="ARBA" id="ARBA00022771"/>
    </source>
</evidence>
<dbReference type="PANTHER" id="PTHR14155:SF625">
    <property type="entry name" value="OS02G0248240 PROTEIN"/>
    <property type="match status" value="1"/>
</dbReference>
<evidence type="ECO:0000256" key="7">
    <source>
        <dbReference type="PROSITE-ProRule" id="PRU00175"/>
    </source>
</evidence>
<organism evidence="10 11">
    <name type="scientific">Zizania palustris</name>
    <name type="common">Northern wild rice</name>
    <dbReference type="NCBI Taxonomy" id="103762"/>
    <lineage>
        <taxon>Eukaryota</taxon>
        <taxon>Viridiplantae</taxon>
        <taxon>Streptophyta</taxon>
        <taxon>Embryophyta</taxon>
        <taxon>Tracheophyta</taxon>
        <taxon>Spermatophyta</taxon>
        <taxon>Magnoliopsida</taxon>
        <taxon>Liliopsida</taxon>
        <taxon>Poales</taxon>
        <taxon>Poaceae</taxon>
        <taxon>BOP clade</taxon>
        <taxon>Oryzoideae</taxon>
        <taxon>Oryzeae</taxon>
        <taxon>Zizaniinae</taxon>
        <taxon>Zizania</taxon>
    </lineage>
</organism>
<dbReference type="GO" id="GO:0061630">
    <property type="term" value="F:ubiquitin protein ligase activity"/>
    <property type="evidence" value="ECO:0007669"/>
    <property type="project" value="UniProtKB-EC"/>
</dbReference>
<comment type="caution">
    <text evidence="10">The sequence shown here is derived from an EMBL/GenBank/DDBJ whole genome shotgun (WGS) entry which is preliminary data.</text>
</comment>
<evidence type="ECO:0000256" key="8">
    <source>
        <dbReference type="SAM" id="Phobius"/>
    </source>
</evidence>
<evidence type="ECO:0000259" key="9">
    <source>
        <dbReference type="PROSITE" id="PS50089"/>
    </source>
</evidence>
<proteinExistence type="inferred from homology"/>
<dbReference type="InterPro" id="IPR053238">
    <property type="entry name" value="RING-H2_zinc_finger"/>
</dbReference>
<dbReference type="InterPro" id="IPR001841">
    <property type="entry name" value="Znf_RING"/>
</dbReference>
<protein>
    <recommendedName>
        <fullName evidence="2">RING-type E3 ubiquitin transferase</fullName>
        <ecNumber evidence="2">2.3.2.27</ecNumber>
    </recommendedName>
</protein>
<dbReference type="OrthoDB" id="663606at2759"/>
<dbReference type="PROSITE" id="PS50089">
    <property type="entry name" value="ZF_RING_2"/>
    <property type="match status" value="1"/>
</dbReference>
<sequence>MGWCVRCYMLGIANAVCLGGAAMIVYGLVQVSRAGGAGAGSIVVLSLFLALWVAVGSCVYVSFCGAFFPWSSLAPVGDALVSLARGLRLRRRSGRSGVVLPQYGAQAAGLDQLYVLPREPPVRGGARVATADVILAYEQPPGEGEAPPPECAVCLGEVQKGELVKRLPACLHLFHQRCIDQWLRDHSTCPVCRCDAFAVAAPLPAQIVS</sequence>
<keyword evidence="8" id="KW-0812">Transmembrane</keyword>
<dbReference type="SMART" id="SM00184">
    <property type="entry name" value="RING"/>
    <property type="match status" value="1"/>
</dbReference>
<keyword evidence="8" id="KW-1133">Transmembrane helix</keyword>
<dbReference type="EMBL" id="JAAALK010000287">
    <property type="protein sequence ID" value="KAG8058597.1"/>
    <property type="molecule type" value="Genomic_DNA"/>
</dbReference>
<name>A0A8J5S811_ZIZPA</name>
<dbReference type="PANTHER" id="PTHR14155">
    <property type="entry name" value="RING FINGER DOMAIN-CONTAINING"/>
    <property type="match status" value="1"/>
</dbReference>
<comment type="similarity">
    <text evidence="6">Belongs to the RING-type zinc finger family. ATL subfamily.</text>
</comment>
<dbReference type="GO" id="GO:0008270">
    <property type="term" value="F:zinc ion binding"/>
    <property type="evidence" value="ECO:0007669"/>
    <property type="project" value="UniProtKB-KW"/>
</dbReference>
<feature type="transmembrane region" description="Helical" evidence="8">
    <location>
        <begin position="12"/>
        <end position="29"/>
    </location>
</feature>
<comment type="catalytic activity">
    <reaction evidence="1">
        <text>S-ubiquitinyl-[E2 ubiquitin-conjugating enzyme]-L-cysteine + [acceptor protein]-L-lysine = [E2 ubiquitin-conjugating enzyme]-L-cysteine + N(6)-ubiquitinyl-[acceptor protein]-L-lysine.</text>
        <dbReference type="EC" id="2.3.2.27"/>
    </reaction>
</comment>
<accession>A0A8J5S811</accession>
<evidence type="ECO:0000256" key="3">
    <source>
        <dbReference type="ARBA" id="ARBA00022723"/>
    </source>
</evidence>
<evidence type="ECO:0000256" key="5">
    <source>
        <dbReference type="ARBA" id="ARBA00022833"/>
    </source>
</evidence>
<dbReference type="Proteomes" id="UP000729402">
    <property type="component" value="Unassembled WGS sequence"/>
</dbReference>
<reference evidence="10" key="2">
    <citation type="submission" date="2021-02" db="EMBL/GenBank/DDBJ databases">
        <authorList>
            <person name="Kimball J.A."/>
            <person name="Haas M.W."/>
            <person name="Macchietto M."/>
            <person name="Kono T."/>
            <person name="Duquette J."/>
            <person name="Shao M."/>
        </authorList>
    </citation>
    <scope>NUCLEOTIDE SEQUENCE</scope>
    <source>
        <tissue evidence="10">Fresh leaf tissue</tissue>
    </source>
</reference>
<keyword evidence="4 7" id="KW-0863">Zinc-finger</keyword>
<evidence type="ECO:0000313" key="11">
    <source>
        <dbReference type="Proteomes" id="UP000729402"/>
    </source>
</evidence>
<dbReference type="CDD" id="cd16461">
    <property type="entry name" value="RING-H2_EL5-like"/>
    <property type="match status" value="1"/>
</dbReference>
<keyword evidence="11" id="KW-1185">Reference proteome</keyword>
<keyword evidence="3" id="KW-0479">Metal-binding</keyword>
<keyword evidence="5" id="KW-0862">Zinc</keyword>